<dbReference type="PANTHER" id="PTHR35250:SF1">
    <property type="entry name" value="UBIQUINOL-CYTOCHROME-C REDUCTASE COMPLEX ASSEMBLY FACTOR 5"/>
    <property type="match status" value="1"/>
</dbReference>
<feature type="transmembrane region" description="Helical" evidence="1">
    <location>
        <begin position="35"/>
        <end position="58"/>
    </location>
</feature>
<dbReference type="EMBL" id="CAJOBC010005303">
    <property type="protein sequence ID" value="CAF3859137.1"/>
    <property type="molecule type" value="Genomic_DNA"/>
</dbReference>
<evidence type="ECO:0000313" key="6">
    <source>
        <dbReference type="Proteomes" id="UP000663829"/>
    </source>
</evidence>
<accession>A0A814NL35</accession>
<evidence type="ECO:0000313" key="5">
    <source>
        <dbReference type="EMBL" id="CAF3957454.1"/>
    </source>
</evidence>
<sequence length="173" mass="20695">EMFKFIRKYLPDYGFVRYIITQSIPGKGLLGSYRFIPFFFLTGVAFEFLLYGLKINNISFYDTFKKRRAEEFVRKKHQLDDYLTNLPLGAWIIWFLYMYRARAIYHLCLNVIALAVGSQITHIILNPMKDFAHYIQLAEIDYQKKLTQDKLKQEEDKIVQEYLLEKKNLKQPS</sequence>
<keyword evidence="6" id="KW-1185">Reference proteome</keyword>
<dbReference type="AlphaFoldDB" id="A0A814NL35"/>
<name>A0A814NL35_9BILA</name>
<feature type="transmembrane region" description="Helical" evidence="1">
    <location>
        <begin position="103"/>
        <end position="125"/>
    </location>
</feature>
<evidence type="ECO:0000313" key="4">
    <source>
        <dbReference type="EMBL" id="CAF3859137.1"/>
    </source>
</evidence>
<keyword evidence="1" id="KW-0812">Transmembrane</keyword>
<evidence type="ECO:0000313" key="3">
    <source>
        <dbReference type="EMBL" id="CAF1150822.1"/>
    </source>
</evidence>
<dbReference type="Proteomes" id="UP000682733">
    <property type="component" value="Unassembled WGS sequence"/>
</dbReference>
<keyword evidence="1" id="KW-1133">Transmembrane helix</keyword>
<keyword evidence="1" id="KW-0472">Membrane</keyword>
<dbReference type="Proteomes" id="UP000681722">
    <property type="component" value="Unassembled WGS sequence"/>
</dbReference>
<dbReference type="PANTHER" id="PTHR35250">
    <property type="entry name" value="SMALL INTEGRAL MEMBRANE PROTEIN 4"/>
    <property type="match status" value="1"/>
</dbReference>
<dbReference type="EMBL" id="CAJNOQ010005303">
    <property type="protein sequence ID" value="CAF1093757.1"/>
    <property type="molecule type" value="Genomic_DNA"/>
</dbReference>
<reference evidence="2" key="1">
    <citation type="submission" date="2021-02" db="EMBL/GenBank/DDBJ databases">
        <authorList>
            <person name="Nowell W R."/>
        </authorList>
    </citation>
    <scope>NUCLEOTIDE SEQUENCE</scope>
</reference>
<dbReference type="Proteomes" id="UP000677228">
    <property type="component" value="Unassembled WGS sequence"/>
</dbReference>
<comment type="caution">
    <text evidence="2">The sequence shown here is derived from an EMBL/GenBank/DDBJ whole genome shotgun (WGS) entry which is preliminary data.</text>
</comment>
<dbReference type="EMBL" id="CAJNOK010011883">
    <property type="protein sequence ID" value="CAF1150822.1"/>
    <property type="molecule type" value="Genomic_DNA"/>
</dbReference>
<dbReference type="Pfam" id="PF15114">
    <property type="entry name" value="UPF0640"/>
    <property type="match status" value="1"/>
</dbReference>
<proteinExistence type="predicted"/>
<feature type="non-terminal residue" evidence="2">
    <location>
        <position position="173"/>
    </location>
</feature>
<evidence type="ECO:0000256" key="1">
    <source>
        <dbReference type="SAM" id="Phobius"/>
    </source>
</evidence>
<gene>
    <name evidence="2" type="ORF">GPM918_LOCUS18397</name>
    <name evidence="3" type="ORF">OVA965_LOCUS21594</name>
    <name evidence="4" type="ORF">SRO942_LOCUS18394</name>
    <name evidence="5" type="ORF">TMI583_LOCUS22281</name>
</gene>
<organism evidence="2 6">
    <name type="scientific">Didymodactylos carnosus</name>
    <dbReference type="NCBI Taxonomy" id="1234261"/>
    <lineage>
        <taxon>Eukaryota</taxon>
        <taxon>Metazoa</taxon>
        <taxon>Spiralia</taxon>
        <taxon>Gnathifera</taxon>
        <taxon>Rotifera</taxon>
        <taxon>Eurotatoria</taxon>
        <taxon>Bdelloidea</taxon>
        <taxon>Philodinida</taxon>
        <taxon>Philodinidae</taxon>
        <taxon>Didymodactylos</taxon>
    </lineage>
</organism>
<dbReference type="OrthoDB" id="5913955at2759"/>
<dbReference type="EMBL" id="CAJOBA010030988">
    <property type="protein sequence ID" value="CAF3957454.1"/>
    <property type="molecule type" value="Genomic_DNA"/>
</dbReference>
<feature type="transmembrane region" description="Helical" evidence="1">
    <location>
        <begin position="79"/>
        <end position="97"/>
    </location>
</feature>
<dbReference type="InterPro" id="IPR028183">
    <property type="entry name" value="UQCC5"/>
</dbReference>
<evidence type="ECO:0000313" key="2">
    <source>
        <dbReference type="EMBL" id="CAF1093757.1"/>
    </source>
</evidence>
<dbReference type="Proteomes" id="UP000663829">
    <property type="component" value="Unassembled WGS sequence"/>
</dbReference>
<protein>
    <submittedName>
        <fullName evidence="2">Uncharacterized protein</fullName>
    </submittedName>
</protein>